<feature type="domain" description="F-box associated beta-propeller type 3" evidence="1">
    <location>
        <begin position="56"/>
        <end position="325"/>
    </location>
</feature>
<feature type="non-terminal residue" evidence="3">
    <location>
        <position position="325"/>
    </location>
</feature>
<evidence type="ECO:0000259" key="1">
    <source>
        <dbReference type="Pfam" id="PF08268"/>
    </source>
</evidence>
<gene>
    <name evidence="3" type="primary">LOC104774424</name>
</gene>
<dbReference type="InterPro" id="IPR017451">
    <property type="entry name" value="F-box-assoc_interact_dom"/>
</dbReference>
<protein>
    <submittedName>
        <fullName evidence="3">F-box protein At1g70970</fullName>
    </submittedName>
</protein>
<proteinExistence type="predicted"/>
<dbReference type="NCBIfam" id="TIGR01640">
    <property type="entry name" value="F_box_assoc_1"/>
    <property type="match status" value="1"/>
</dbReference>
<name>A0ABM0Y8V3_CAMSA</name>
<dbReference type="GeneID" id="104774424"/>
<accession>A0ABM0Y8V3</accession>
<reference evidence="2" key="1">
    <citation type="journal article" date="2014" name="Nat. Commun.">
        <title>The emerging biofuel crop Camelina sativa retains a highly undifferentiated hexaploid genome structure.</title>
        <authorList>
            <person name="Kagale S."/>
            <person name="Koh C."/>
            <person name="Nixon J."/>
            <person name="Bollina V."/>
            <person name="Clarke W.E."/>
            <person name="Tuteja R."/>
            <person name="Spillane C."/>
            <person name="Robinson S.J."/>
            <person name="Links M.G."/>
            <person name="Clarke C."/>
            <person name="Higgins E.E."/>
            <person name="Huebert T."/>
            <person name="Sharpe A.G."/>
            <person name="Parkin I.A."/>
        </authorList>
    </citation>
    <scope>NUCLEOTIDE SEQUENCE [LARGE SCALE GENOMIC DNA]</scope>
    <source>
        <strain evidence="2">cv. DH55</strain>
    </source>
</reference>
<organism evidence="2 3">
    <name type="scientific">Camelina sativa</name>
    <name type="common">False flax</name>
    <name type="synonym">Myagrum sativum</name>
    <dbReference type="NCBI Taxonomy" id="90675"/>
    <lineage>
        <taxon>Eukaryota</taxon>
        <taxon>Viridiplantae</taxon>
        <taxon>Streptophyta</taxon>
        <taxon>Embryophyta</taxon>
        <taxon>Tracheophyta</taxon>
        <taxon>Spermatophyta</taxon>
        <taxon>Magnoliopsida</taxon>
        <taxon>eudicotyledons</taxon>
        <taxon>Gunneridae</taxon>
        <taxon>Pentapetalae</taxon>
        <taxon>rosids</taxon>
        <taxon>malvids</taxon>
        <taxon>Brassicales</taxon>
        <taxon>Brassicaceae</taxon>
        <taxon>Camelineae</taxon>
        <taxon>Camelina</taxon>
    </lineage>
</organism>
<sequence>MIRSKKFNVDYLSLSMTRPRVMFMVERTTSQPPEPTMLWFDNVYKEQTVLTEPPYDEVLFHSVYQEEEPLLSSGQQQLRISLHSSNDVSQPIRGLICLKLRTKLAICNPGTKKFQALPEIQAPKESFITRFLGYDEATNAVKVLCITESRSLPKTREYLVLTVESGQEESWRSIKCLYEHDPVQLGEGICKGGVLYYGAYRPQSDEAQSNSDKLVLMSFNVSSEKFAVIRYPDYDSDYTTWRFVFYNKKIALVDDFDFDKDVNDEPNLDNEAVNDELNGTKDFHIIVLDESTQQWERTPIKILHWEEAVGEKEFYFQGTIGENEL</sequence>
<reference evidence="3" key="2">
    <citation type="submission" date="2025-08" db="UniProtKB">
        <authorList>
            <consortium name="RefSeq"/>
        </authorList>
    </citation>
    <scope>IDENTIFICATION</scope>
    <source>
        <tissue evidence="3">Leaf</tissue>
    </source>
</reference>
<dbReference type="Pfam" id="PF08268">
    <property type="entry name" value="FBA_3"/>
    <property type="match status" value="1"/>
</dbReference>
<evidence type="ECO:0000313" key="3">
    <source>
        <dbReference type="RefSeq" id="XP_010497334.2"/>
    </source>
</evidence>
<dbReference type="InterPro" id="IPR013187">
    <property type="entry name" value="F-box-assoc_dom_typ3"/>
</dbReference>
<evidence type="ECO:0000313" key="2">
    <source>
        <dbReference type="Proteomes" id="UP000694864"/>
    </source>
</evidence>
<keyword evidence="2" id="KW-1185">Reference proteome</keyword>
<dbReference type="PANTHER" id="PTHR31111">
    <property type="entry name" value="BNAA05G37150D PROTEIN-RELATED"/>
    <property type="match status" value="1"/>
</dbReference>
<dbReference type="RefSeq" id="XP_010497334.2">
    <property type="nucleotide sequence ID" value="XM_010499032.2"/>
</dbReference>
<dbReference type="PANTHER" id="PTHR31111:SF138">
    <property type="entry name" value="F-BOX ASSOCIATED DOMAIN-CONTAINING PROTEIN"/>
    <property type="match status" value="1"/>
</dbReference>
<dbReference type="Proteomes" id="UP000694864">
    <property type="component" value="Unplaced"/>
</dbReference>